<organism evidence="2 3">
    <name type="scientific">Enterocloster alcoholdehydrogenati</name>
    <dbReference type="NCBI Taxonomy" id="2547410"/>
    <lineage>
        <taxon>Bacteria</taxon>
        <taxon>Bacillati</taxon>
        <taxon>Bacillota</taxon>
        <taxon>Clostridia</taxon>
        <taxon>Lachnospirales</taxon>
        <taxon>Lachnospiraceae</taxon>
        <taxon>Enterocloster</taxon>
    </lineage>
</organism>
<feature type="domain" description="Cyclodeaminase/cyclohydrolase" evidence="1">
    <location>
        <begin position="7"/>
        <end position="186"/>
    </location>
</feature>
<dbReference type="RefSeq" id="WP_176256035.1">
    <property type="nucleotide sequence ID" value="NZ_BAABXL010000001.1"/>
</dbReference>
<dbReference type="Proteomes" id="UP001600894">
    <property type="component" value="Unassembled WGS sequence"/>
</dbReference>
<dbReference type="Gene3D" id="1.20.120.680">
    <property type="entry name" value="Formiminotetrahydrofolate cyclodeaminase monomer, up-and-down helical bundle"/>
    <property type="match status" value="1"/>
</dbReference>
<gene>
    <name evidence="2" type="ORF">F130042H8_10170</name>
</gene>
<dbReference type="Pfam" id="PF04961">
    <property type="entry name" value="FTCD_C"/>
    <property type="match status" value="1"/>
</dbReference>
<dbReference type="InterPro" id="IPR036178">
    <property type="entry name" value="Formintransfe-cycloase-like_sf"/>
</dbReference>
<evidence type="ECO:0000313" key="2">
    <source>
        <dbReference type="EMBL" id="GAA6267957.1"/>
    </source>
</evidence>
<proteinExistence type="predicted"/>
<name>A0ABQ0AVA2_9FIRM</name>
<protein>
    <submittedName>
        <fullName evidence="2">Cyclodeaminase/cyclohydrolase family protein</fullName>
    </submittedName>
</protein>
<dbReference type="SUPFAM" id="SSF101262">
    <property type="entry name" value="Methenyltetrahydrofolate cyclohydrolase-like"/>
    <property type="match status" value="1"/>
</dbReference>
<keyword evidence="3" id="KW-1185">Reference proteome</keyword>
<sequence>MTGEAQISEYLDILSSKAPVPGGGGASALAGALGDSLGQMVVHLTLGKKKYAQVQDEMLEYESHLKRLQEEFLVLADRDAEVFAPLAECYRLLDVTEEEKAYKEKIMEERLRNASFVPLEIMEKAVEMLGILEELSYKGSVMAVSDVGVGVQFARTALLGAVMNVYINTRSMKNRQKAEELNGEAERLAKEGTLRADRIYENVLKKLRG</sequence>
<evidence type="ECO:0000313" key="3">
    <source>
        <dbReference type="Proteomes" id="UP001600894"/>
    </source>
</evidence>
<comment type="caution">
    <text evidence="2">The sequence shown here is derived from an EMBL/GenBank/DDBJ whole genome shotgun (WGS) entry which is preliminary data.</text>
</comment>
<accession>A0ABQ0AVA2</accession>
<evidence type="ECO:0000259" key="1">
    <source>
        <dbReference type="Pfam" id="PF04961"/>
    </source>
</evidence>
<reference evidence="2 3" key="1">
    <citation type="submission" date="2024-04" db="EMBL/GenBank/DDBJ databases">
        <title>Defined microbial consortia suppress multidrug-resistant proinflammatory Enterobacteriaceae via ecological control.</title>
        <authorList>
            <person name="Furuichi M."/>
            <person name="Kawaguchi T."/>
            <person name="Pust M."/>
            <person name="Yasuma K."/>
            <person name="Plichta D."/>
            <person name="Hasegawa N."/>
            <person name="Ohya T."/>
            <person name="Bhattarai S."/>
            <person name="Sasajima S."/>
            <person name="Aoto Y."/>
            <person name="Tuganbaev T."/>
            <person name="Yaginuma M."/>
            <person name="Ueda M."/>
            <person name="Okahashi N."/>
            <person name="Amafuji K."/>
            <person name="Kiridooshi Y."/>
            <person name="Sugita K."/>
            <person name="Strazar M."/>
            <person name="Skelly A."/>
            <person name="Suda W."/>
            <person name="Hattori M."/>
            <person name="Nakamoto N."/>
            <person name="Caballero S."/>
            <person name="Norman J."/>
            <person name="Olle B."/>
            <person name="Tanoue T."/>
            <person name="Arita M."/>
            <person name="Bucci V."/>
            <person name="Atarashi K."/>
            <person name="Xavier R."/>
            <person name="Honda K."/>
        </authorList>
    </citation>
    <scope>NUCLEOTIDE SEQUENCE [LARGE SCALE GENOMIC DNA]</scope>
    <source>
        <strain evidence="3">f13</strain>
    </source>
</reference>
<dbReference type="InterPro" id="IPR007044">
    <property type="entry name" value="Cyclodeamin/CycHdrlase"/>
</dbReference>
<dbReference type="EMBL" id="BAABXL010000001">
    <property type="protein sequence ID" value="GAA6267957.1"/>
    <property type="molecule type" value="Genomic_DNA"/>
</dbReference>